<dbReference type="EMBL" id="KY052801">
    <property type="protein sequence ID" value="ASE99885.1"/>
    <property type="molecule type" value="Genomic_DNA"/>
</dbReference>
<accession>A0A218MKU3</accession>
<protein>
    <submittedName>
        <fullName evidence="1">Uncharacterized protein</fullName>
    </submittedName>
</protein>
<reference evidence="1" key="2">
    <citation type="journal article" date="2017" name="Nat. Commun.">
        <title>Single-virus genomics reveals hidden cosmopolitan and abundant viruses.</title>
        <authorList>
            <person name="Martinez-Hernandez F."/>
            <person name="Fornas O."/>
            <person name="Lluesma Gomez M."/>
            <person name="Bolduc B."/>
            <person name="de la Cruz Pena M.J."/>
            <person name="Martinez J.M."/>
            <person name="Anton J."/>
            <person name="Gasol J.M."/>
            <person name="Rosselli R."/>
            <person name="Rodriguez-Valera F."/>
            <person name="Sullivan M.B."/>
            <person name="Acinas S.G."/>
            <person name="Martinez-Garcia M."/>
        </authorList>
    </citation>
    <scope>NUCLEOTIDE SEQUENCE</scope>
</reference>
<proteinExistence type="predicted"/>
<sequence length="70" mass="7747">MNKLQTLQEMLIDALIEDLNDPTIRGPGLYGVVRGVINDHKEDVNILPQNTIKEIEDAMSSAAPFKIEAV</sequence>
<reference evidence="1" key="1">
    <citation type="submission" date="2016-10" db="EMBL/GenBank/DDBJ databases">
        <authorList>
            <person name="Varghese N."/>
        </authorList>
    </citation>
    <scope>NUCLEOTIDE SEQUENCE</scope>
</reference>
<evidence type="ECO:0000313" key="1">
    <source>
        <dbReference type="EMBL" id="ASE99885.1"/>
    </source>
</evidence>
<name>A0A218MKU3_9VIRU</name>
<organism evidence="1">
    <name type="scientific">uncultured virus</name>
    <dbReference type="NCBI Taxonomy" id="340016"/>
    <lineage>
        <taxon>Viruses</taxon>
        <taxon>environmental samples</taxon>
    </lineage>
</organism>